<protein>
    <recommendedName>
        <fullName evidence="3">Serine acetyltransferase</fullName>
    </recommendedName>
</protein>
<evidence type="ECO:0000313" key="2">
    <source>
        <dbReference type="EMBL" id="KKL57042.1"/>
    </source>
</evidence>
<dbReference type="Gene3D" id="2.160.10.10">
    <property type="entry name" value="Hexapeptide repeat proteins"/>
    <property type="match status" value="1"/>
</dbReference>
<comment type="caution">
    <text evidence="2">The sequence shown here is derived from an EMBL/GenBank/DDBJ whole genome shotgun (WGS) entry which is preliminary data.</text>
</comment>
<dbReference type="EMBL" id="LAZR01030297">
    <property type="protein sequence ID" value="KKL57042.1"/>
    <property type="molecule type" value="Genomic_DNA"/>
</dbReference>
<feature type="compositionally biased region" description="Basic and acidic residues" evidence="1">
    <location>
        <begin position="70"/>
        <end position="81"/>
    </location>
</feature>
<name>A0A0F9G0X1_9ZZZZ</name>
<dbReference type="InterPro" id="IPR011004">
    <property type="entry name" value="Trimer_LpxA-like_sf"/>
</dbReference>
<proteinExistence type="predicted"/>
<dbReference type="AlphaFoldDB" id="A0A0F9G0X1"/>
<evidence type="ECO:0000256" key="1">
    <source>
        <dbReference type="SAM" id="MobiDB-lite"/>
    </source>
</evidence>
<dbReference type="SUPFAM" id="SSF51161">
    <property type="entry name" value="Trimeric LpxA-like enzymes"/>
    <property type="match status" value="1"/>
</dbReference>
<gene>
    <name evidence="2" type="ORF">LCGC14_2239340</name>
</gene>
<reference evidence="2" key="1">
    <citation type="journal article" date="2015" name="Nature">
        <title>Complex archaea that bridge the gap between prokaryotes and eukaryotes.</title>
        <authorList>
            <person name="Spang A."/>
            <person name="Saw J.H."/>
            <person name="Jorgensen S.L."/>
            <person name="Zaremba-Niedzwiedzka K."/>
            <person name="Martijn J."/>
            <person name="Lind A.E."/>
            <person name="van Eijk R."/>
            <person name="Schleper C."/>
            <person name="Guy L."/>
            <person name="Ettema T.J."/>
        </authorList>
    </citation>
    <scope>NUCLEOTIDE SEQUENCE</scope>
</reference>
<accession>A0A0F9G0X1</accession>
<sequence>TIEDDVIIYSNATLLGAKAIIGARSIIGGNVWITEGVPQDTKVVLKKPELVYIGNHNRSGDLKPVYQQSRRGEKGGENEIC</sequence>
<feature type="region of interest" description="Disordered" evidence="1">
    <location>
        <begin position="62"/>
        <end position="81"/>
    </location>
</feature>
<feature type="non-terminal residue" evidence="2">
    <location>
        <position position="1"/>
    </location>
</feature>
<organism evidence="2">
    <name type="scientific">marine sediment metagenome</name>
    <dbReference type="NCBI Taxonomy" id="412755"/>
    <lineage>
        <taxon>unclassified sequences</taxon>
        <taxon>metagenomes</taxon>
        <taxon>ecological metagenomes</taxon>
    </lineage>
</organism>
<evidence type="ECO:0008006" key="3">
    <source>
        <dbReference type="Google" id="ProtNLM"/>
    </source>
</evidence>